<dbReference type="EMBL" id="CP036349">
    <property type="protein sequence ID" value="QDV74608.1"/>
    <property type="molecule type" value="Genomic_DNA"/>
</dbReference>
<keyword evidence="1" id="KW-0145">Chemotaxis</keyword>
<dbReference type="Proteomes" id="UP000316426">
    <property type="component" value="Chromosome"/>
</dbReference>
<dbReference type="InterPro" id="IPR038756">
    <property type="entry name" value="CheX-like"/>
</dbReference>
<evidence type="ECO:0000313" key="4">
    <source>
        <dbReference type="Proteomes" id="UP000316426"/>
    </source>
</evidence>
<dbReference type="PANTHER" id="PTHR39452:SF1">
    <property type="entry name" value="CHEY-P PHOSPHATASE CHEX"/>
    <property type="match status" value="1"/>
</dbReference>
<dbReference type="Gene3D" id="3.40.1550.10">
    <property type="entry name" value="CheC-like"/>
    <property type="match status" value="1"/>
</dbReference>
<evidence type="ECO:0000259" key="2">
    <source>
        <dbReference type="Pfam" id="PF13690"/>
    </source>
</evidence>
<gene>
    <name evidence="3" type="ORF">Spa11_28140</name>
</gene>
<dbReference type="SUPFAM" id="SSF103039">
    <property type="entry name" value="CheC-like"/>
    <property type="match status" value="1"/>
</dbReference>
<sequence>MVAAPVAPPVATNDLPIDFNRELFNAVVDAVPKALAMCGAKASCVGVSRMPSKQYGDLTGLIGAHGRVSGFIAVNMSKRLALHVVDGLLGERHPDLTPQVIDSAGEVTNIIVGGIKSSLSRGEWAFTNITVPSVVVGDGYQVAFATGLELLEVCFEVENPEAIMASDRLLHVTLSLLKL</sequence>
<feature type="domain" description="Chemotaxis phosphatase CheX-like" evidence="2">
    <location>
        <begin position="59"/>
        <end position="155"/>
    </location>
</feature>
<dbReference type="RefSeq" id="WP_145113158.1">
    <property type="nucleotide sequence ID" value="NZ_CP036349.1"/>
</dbReference>
<name>A0A518K9Y8_9BACT</name>
<dbReference type="KEGG" id="bmei:Spa11_28140"/>
<reference evidence="3 4" key="1">
    <citation type="submission" date="2019-02" db="EMBL/GenBank/DDBJ databases">
        <title>Deep-cultivation of Planctomycetes and their phenomic and genomic characterization uncovers novel biology.</title>
        <authorList>
            <person name="Wiegand S."/>
            <person name="Jogler M."/>
            <person name="Boedeker C."/>
            <person name="Pinto D."/>
            <person name="Vollmers J."/>
            <person name="Rivas-Marin E."/>
            <person name="Kohn T."/>
            <person name="Peeters S.H."/>
            <person name="Heuer A."/>
            <person name="Rast P."/>
            <person name="Oberbeckmann S."/>
            <person name="Bunk B."/>
            <person name="Jeske O."/>
            <person name="Meyerdierks A."/>
            <person name="Storesund J.E."/>
            <person name="Kallscheuer N."/>
            <person name="Luecker S."/>
            <person name="Lage O.M."/>
            <person name="Pohl T."/>
            <person name="Merkel B.J."/>
            <person name="Hornburger P."/>
            <person name="Mueller R.-W."/>
            <person name="Bruemmer F."/>
            <person name="Labrenz M."/>
            <person name="Spormann A.M."/>
            <person name="Op den Camp H."/>
            <person name="Overmann J."/>
            <person name="Amann R."/>
            <person name="Jetten M.S.M."/>
            <person name="Mascher T."/>
            <person name="Medema M.H."/>
            <person name="Devos D.P."/>
            <person name="Kaster A.-K."/>
            <person name="Ovreas L."/>
            <person name="Rohde M."/>
            <person name="Galperin M.Y."/>
            <person name="Jogler C."/>
        </authorList>
    </citation>
    <scope>NUCLEOTIDE SEQUENCE [LARGE SCALE GENOMIC DNA]</scope>
    <source>
        <strain evidence="3 4">Spa11</strain>
    </source>
</reference>
<dbReference type="InterPro" id="IPR028976">
    <property type="entry name" value="CheC-like_sf"/>
</dbReference>
<dbReference type="AlphaFoldDB" id="A0A518K9Y8"/>
<organism evidence="3 4">
    <name type="scientific">Botrimarina mediterranea</name>
    <dbReference type="NCBI Taxonomy" id="2528022"/>
    <lineage>
        <taxon>Bacteria</taxon>
        <taxon>Pseudomonadati</taxon>
        <taxon>Planctomycetota</taxon>
        <taxon>Planctomycetia</taxon>
        <taxon>Pirellulales</taxon>
        <taxon>Lacipirellulaceae</taxon>
        <taxon>Botrimarina</taxon>
    </lineage>
</organism>
<evidence type="ECO:0000313" key="3">
    <source>
        <dbReference type="EMBL" id="QDV74608.1"/>
    </source>
</evidence>
<protein>
    <recommendedName>
        <fullName evidence="2">Chemotaxis phosphatase CheX-like domain-containing protein</fullName>
    </recommendedName>
</protein>
<accession>A0A518K9Y8</accession>
<proteinExistence type="predicted"/>
<dbReference type="CDD" id="cd17906">
    <property type="entry name" value="CheX"/>
    <property type="match status" value="1"/>
</dbReference>
<keyword evidence="4" id="KW-1185">Reference proteome</keyword>
<evidence type="ECO:0000256" key="1">
    <source>
        <dbReference type="ARBA" id="ARBA00022500"/>
    </source>
</evidence>
<dbReference type="PANTHER" id="PTHR39452">
    <property type="entry name" value="CHEY-P PHOSPHATASE CHEX"/>
    <property type="match status" value="1"/>
</dbReference>
<dbReference type="Pfam" id="PF13690">
    <property type="entry name" value="CheX"/>
    <property type="match status" value="1"/>
</dbReference>
<dbReference type="GO" id="GO:0006935">
    <property type="term" value="P:chemotaxis"/>
    <property type="evidence" value="ECO:0007669"/>
    <property type="project" value="UniProtKB-KW"/>
</dbReference>
<dbReference type="InterPro" id="IPR028051">
    <property type="entry name" value="CheX-like_dom"/>
</dbReference>